<dbReference type="RefSeq" id="WP_156133696.1">
    <property type="nucleotide sequence ID" value="NZ_CP168562.1"/>
</dbReference>
<organism evidence="1 2">
    <name type="scientific">Massilia cellulosiltytica</name>
    <dbReference type="NCBI Taxonomy" id="2683234"/>
    <lineage>
        <taxon>Bacteria</taxon>
        <taxon>Pseudomonadati</taxon>
        <taxon>Pseudomonadota</taxon>
        <taxon>Betaproteobacteria</taxon>
        <taxon>Burkholderiales</taxon>
        <taxon>Oxalobacteraceae</taxon>
        <taxon>Telluria group</taxon>
        <taxon>Massilia</taxon>
    </lineage>
</organism>
<reference evidence="1 2" key="1">
    <citation type="submission" date="2019-12" db="EMBL/GenBank/DDBJ databases">
        <authorList>
            <person name="Li C."/>
            <person name="Zhao J."/>
        </authorList>
    </citation>
    <scope>NUCLEOTIDE SEQUENCE [LARGE SCALE GENOMIC DNA]</scope>
    <source>
        <strain evidence="1 2">NEAU-DD11</strain>
    </source>
</reference>
<evidence type="ECO:0000313" key="1">
    <source>
        <dbReference type="EMBL" id="MVW62318.1"/>
    </source>
</evidence>
<gene>
    <name evidence="1" type="ORF">GPY61_20490</name>
</gene>
<dbReference type="Proteomes" id="UP000443353">
    <property type="component" value="Unassembled WGS sequence"/>
</dbReference>
<evidence type="ECO:0000313" key="2">
    <source>
        <dbReference type="Proteomes" id="UP000443353"/>
    </source>
</evidence>
<proteinExistence type="predicted"/>
<keyword evidence="2" id="KW-1185">Reference proteome</keyword>
<name>A0A7X3G2A7_9BURK</name>
<dbReference type="EMBL" id="WSES01000006">
    <property type="protein sequence ID" value="MVW62318.1"/>
    <property type="molecule type" value="Genomic_DNA"/>
</dbReference>
<accession>A0A7X3G2A7</accession>
<protein>
    <submittedName>
        <fullName evidence="1">Uncharacterized protein</fullName>
    </submittedName>
</protein>
<comment type="caution">
    <text evidence="1">The sequence shown here is derived from an EMBL/GenBank/DDBJ whole genome shotgun (WGS) entry which is preliminary data.</text>
</comment>
<dbReference type="AlphaFoldDB" id="A0A7X3G2A7"/>
<sequence length="53" mass="5789">MSTVALLALGFAAAVPAGIALALTFELAAYKRAADRERALRPVRIARPLRRRR</sequence>